<feature type="domain" description="C-type lectin" evidence="1">
    <location>
        <begin position="5"/>
        <end position="136"/>
    </location>
</feature>
<dbReference type="CDD" id="cd00037">
    <property type="entry name" value="CLECT"/>
    <property type="match status" value="1"/>
</dbReference>
<dbReference type="InterPro" id="IPR016187">
    <property type="entry name" value="CTDL_fold"/>
</dbReference>
<gene>
    <name evidence="2" type="ORF">MNOR_LOCUS19365</name>
</gene>
<dbReference type="AlphaFoldDB" id="A0AAV2R4D3"/>
<dbReference type="SUPFAM" id="SSF56436">
    <property type="entry name" value="C-type lectin-like"/>
    <property type="match status" value="1"/>
</dbReference>
<dbReference type="Proteomes" id="UP001497623">
    <property type="component" value="Unassembled WGS sequence"/>
</dbReference>
<evidence type="ECO:0000259" key="1">
    <source>
        <dbReference type="PROSITE" id="PS50041"/>
    </source>
</evidence>
<dbReference type="InterPro" id="IPR001304">
    <property type="entry name" value="C-type_lectin-like"/>
</dbReference>
<accession>A0AAV2R4D3</accession>
<reference evidence="2 3" key="1">
    <citation type="submission" date="2024-05" db="EMBL/GenBank/DDBJ databases">
        <authorList>
            <person name="Wallberg A."/>
        </authorList>
    </citation>
    <scope>NUCLEOTIDE SEQUENCE [LARGE SCALE GENOMIC DNA]</scope>
</reference>
<sequence length="137" mass="15295">GFFNVGDQCFKLFTDSRRSWDSAKAKCQAEGLQLAVPTDPVLLGRHIVDNIDDGNYAWLGARGDNTALKWERYGTRIISGPSDGFYGLFHPGDYPGPDVTTSHCLMLLSQAYNLNWLPQHPFHSSSCSNKYYTLCEA</sequence>
<keyword evidence="3" id="KW-1185">Reference proteome</keyword>
<dbReference type="PROSITE" id="PS50041">
    <property type="entry name" value="C_TYPE_LECTIN_2"/>
    <property type="match status" value="1"/>
</dbReference>
<organism evidence="2 3">
    <name type="scientific">Meganyctiphanes norvegica</name>
    <name type="common">Northern krill</name>
    <name type="synonym">Thysanopoda norvegica</name>
    <dbReference type="NCBI Taxonomy" id="48144"/>
    <lineage>
        <taxon>Eukaryota</taxon>
        <taxon>Metazoa</taxon>
        <taxon>Ecdysozoa</taxon>
        <taxon>Arthropoda</taxon>
        <taxon>Crustacea</taxon>
        <taxon>Multicrustacea</taxon>
        <taxon>Malacostraca</taxon>
        <taxon>Eumalacostraca</taxon>
        <taxon>Eucarida</taxon>
        <taxon>Euphausiacea</taxon>
        <taxon>Euphausiidae</taxon>
        <taxon>Meganyctiphanes</taxon>
    </lineage>
</organism>
<name>A0AAV2R4D3_MEGNR</name>
<comment type="caution">
    <text evidence="2">The sequence shown here is derived from an EMBL/GenBank/DDBJ whole genome shotgun (WGS) entry which is preliminary data.</text>
</comment>
<evidence type="ECO:0000313" key="3">
    <source>
        <dbReference type="Proteomes" id="UP001497623"/>
    </source>
</evidence>
<dbReference type="EMBL" id="CAXKWB010014340">
    <property type="protein sequence ID" value="CAL4110232.1"/>
    <property type="molecule type" value="Genomic_DNA"/>
</dbReference>
<feature type="non-terminal residue" evidence="2">
    <location>
        <position position="1"/>
    </location>
</feature>
<evidence type="ECO:0000313" key="2">
    <source>
        <dbReference type="EMBL" id="CAL4110232.1"/>
    </source>
</evidence>
<dbReference type="InterPro" id="IPR016186">
    <property type="entry name" value="C-type_lectin-like/link_sf"/>
</dbReference>
<proteinExistence type="predicted"/>
<dbReference type="Gene3D" id="3.10.100.10">
    <property type="entry name" value="Mannose-Binding Protein A, subunit A"/>
    <property type="match status" value="1"/>
</dbReference>
<protein>
    <recommendedName>
        <fullName evidence="1">C-type lectin domain-containing protein</fullName>
    </recommendedName>
</protein>